<reference evidence="4 5" key="1">
    <citation type="submission" date="2024-03" db="EMBL/GenBank/DDBJ databases">
        <title>Two novel species of the genus Flavobacterium exhibiting potentially degradation of complex polysaccharides.</title>
        <authorList>
            <person name="Lian X."/>
        </authorList>
    </citation>
    <scope>NUCLEOTIDE SEQUENCE [LARGE SCALE GENOMIC DNA]</scope>
    <source>
        <strain evidence="5">j3</strain>
    </source>
</reference>
<accession>A0ABU9N6Z7</accession>
<proteinExistence type="predicted"/>
<evidence type="ECO:0000313" key="5">
    <source>
        <dbReference type="Proteomes" id="UP001460072"/>
    </source>
</evidence>
<dbReference type="SUPFAM" id="SSF48726">
    <property type="entry name" value="Immunoglobulin"/>
    <property type="match status" value="1"/>
</dbReference>
<name>A0ABU9N6Z7_9FLAO</name>
<dbReference type="Gene3D" id="2.60.40.1080">
    <property type="match status" value="1"/>
</dbReference>
<feature type="transmembrane region" description="Helical" evidence="1">
    <location>
        <begin position="39"/>
        <end position="57"/>
    </location>
</feature>
<feature type="domain" description="Immunoglobulin" evidence="3">
    <location>
        <begin position="2670"/>
        <end position="2747"/>
    </location>
</feature>
<protein>
    <submittedName>
        <fullName evidence="4">GEVED domain-containing protein</fullName>
    </submittedName>
</protein>
<dbReference type="SUPFAM" id="SSF49373">
    <property type="entry name" value="Invasin/intimin cell-adhesion fragments"/>
    <property type="match status" value="1"/>
</dbReference>
<dbReference type="InterPro" id="IPR035986">
    <property type="entry name" value="PKD_dom_sf"/>
</dbReference>
<comment type="caution">
    <text evidence="4">The sequence shown here is derived from an EMBL/GenBank/DDBJ whole genome shotgun (WGS) entry which is preliminary data.</text>
</comment>
<sequence length="3350" mass="336541">MINNYNCLRSGRDTLLKNGIGETVGSPPISGSKAMTKSWLAVFVLLLSLTFGHHVGAQTLANYAYSTGTNGSLEDLSTGATTIMTGRNDDLGGTVTAIGFNFPFMGQVYSHFSANSNGQMLLHTSAGATAAGSQESALVAGRAILSPMSGDNEVGNGIRIRVFGTAPNRKLVVEWNQFTVGFVDVTNAGNMQVWLDEATGAVTYIYGELFNASSSSQTRSIFIASSNTATTAGSVTLSATPTFALGTTLASNTIAAGSGTATASPLIANLGSAAQGSRRFFTFTPTQVSVADPITLTFTAVGSAAITVNWIDNSTNESSFAIIRATDAGFTQGLTVLSVTSTTGAATGGAYNSVQTGLIPGTTYFYRIQAVSGEASVSSPGLTGSQSTTAGATYFWVGASGGTWGTAANWNTNPAGGGSTRTTPAATDILIVDGAGTTPGGSLIISHDVAGQTIGQFRVTSNTTLSLQSSITTTRTTTISGGGGDDLVVEAGSTLQLINAANACAFAFSGTGNTGLIAGTYNAAGSTSNVITTTGGTGTLVTVTGSVNNNIAGASGCLLGSAATLAFGANSNYLHGSFTSTNGFIPLATWDTTSTVTITGGTSSTGITNPTQSFGNFVFNSTTLTGSMSVWGTGTTAVIKGNLTISATGSGAALFRATTSGLVTVNGNLNINGTSTFQVGNNSFGTVAVLGNTTIASLARLDLNSGVLSQRGTTFTNNGTLTGTAAASNLQFFSPTNVAQTFNGTGTVLTNIGSLSLLNTSGLTISTTNPIITLRVNLFNGTITGSNLITIGTGAALNTVVQIGYTGNVLAGGSFDVAPTYNLGTGTHGVFYGVELAARTTGFEIPPSRSLGFLNTTNVGGVVIAGGNLGVGTLTFGAGTGNITTNASNVLTVTGTTVGSVVRTSLTAYVNGPLALTLPASLATGSTYTFPIGKGTINTFALVNPTTNAGGTVTVQAEAFDGDAGGTPGLNISAISNTKYWAASITAGAANFTNSLIQLNDATAGRDAIAASATSNGAYDLQGGVTVTTTPTTMTTTAPANTTLPGFFLLGNKAAANFANLVISPAGNQCTNVARTITVDVTPGGGAVTGVVINYSINGVAQTAITMSNTTNNGGLATDTWSGVIPTVTPVNGTVAWSVTATDANTLVQTQSGVTYRDEPLLGFASSNASASTICAGASTTLTAVLSSPGVATIGTQTTTEFGGSVYRHGFGSGDFRHQLIYTAAELTAAGVTAGNLTSIAFNVTSLGSGAYTNFTISLGSASAATAVSAFQSVPLTQVFTQASFTPVSGVNTHTFQTPFSWNGTSDVLVNICYTVASASATSTLAATTPATSRNSQLLGTAGACTAVSGTTFANRPLATFGFNPAPAITSVSWFDGTTSVSGNPVVVSPTSSTTYVATINAAGCSISPAGLNIVVNPLPTAPAAGVTTNSCGIAVPLVSVTDPNGFTTPTFRWYATNEATTPLQASTSATYTTAISATTTFFVSVVNPTTGCESLRTPITATVDAATAIDAIANQAVCANAAFSVTATSANSAYSYTWTASPATGSGIATSLTGASQSITPTAAGTYTYTVTATDGVCNAITTFTATVTGFPVLTSATATPAAVCANGISTLTAVQPLSPASYAFAATAGTYTPITGTTLGATALGDDVGIGNLPIGFTFNYGGVPQTVFAASSNGLLLLGNTSPTITGFSANALPTTANAISAFWDDNNTANGSIIYATTGTAPNRVLTVQWTNMNVGGTGSTTTPTLSMQARLFENGTVQFVYGPRSAPLSSPTASVGLSGAVGQYLSVTPLSPIASSTVSSTVHNSSVTDVNIPVGTTFTFTPPVANAITWAPTTELFTDAAATVPYTGGNASTVYSRPTATRTYNATVAGTAGCNTVSSNVVVTQNADAVTPITGGATAVCLGTTTIPAVVDFDTTTEGVTWTSSNPAVATIDANGIVTPLTAGVTTIGGFVNNTTTGCVTNLPNTIALNVFSPVAITSNPASQNIEINASTQFSVAATGSNLTYQWFSSTNGVTFTTPVTNDAVYSGATSPILVITDAPLALSGTSYRCEITGSSPCLSPVISESALLTVELFSVTNPASQTLCSTSGTATFTVTTTGTFDSIVWEVFDTNDWIVIDDQNLTVGGLTFGGDVFSTSLVVNGITTANNNYRFRVNLVSDPTVVTSAEAVLTVNPIQTVVTSGPSAVQDRTICFNAVNSSTFTVVSSGGTGFQWQYSANGSSGWQSVVNNTPAGANYLNATGATLTVNSTAALAVGTYFYRCLVSGPAGCPTTIESNTAQLNVVTPTITAVASVPTICGTGSSVLTASGAGTGGTYVWTAAPSLAAPLNVATVTATPTATTTYTVTGTTTAGCINSGTVTVIVSPAITAAALATPSVVCLGGDSQLQASYTPLAIVTPASYIFAGSTGTYTPITGGTVSTAVGDDVTQAAIPIGFNFTYNGTVFTDFGLSTNGHIRLGTGTPAGLTNALATTTVTNTIAPLWDDNDNTTGTIRYEVTGLSPNRVLTIQWANVSIGGSGSNSNPVCNFQVQLFETTNLVRFNYGNLVPNTLSASIGITGATGNFLSVTPGSPASASTVSSVTANNGISSVANIPTGTSYTFTPVFPTINYSWSPTTFLSNPNIANPIAQAVTTPTTYNVTVTSSTGCSDTETVTVAVSTGIAISTQPADASFCQGATATLSVGANGSGLIYQWRRNGVDLFGEINSSITIPNATPANSGNYDVIITDGCGGTPVTSSVAVLTITPTPTVNAPAAWPSTVCAGTATAAVPLTGSAGAVFNITGGAAIGLANQTGVTSIPSFTGIAGTATLVITPTSGTCTGTPINYTVTIQALPAPVTVTPTAATLCSNANPVLLTGAGGFIPSEYCIPSMIIIAAGGDFINNFSFAGIVNNNSGDAATDYTYYSSLTANVVAGVSNPVTLQAGGTASLFAQQFRIWVDMNQNGIFETTESVFNTTTATFSPNNATGNITIPVTAFNGVTRMRVASRFSSQVGAGDSCLGQSNFGEYEDYNISITGGTNPPQPLYVWSSQNGGLFTDAAGTVPYNGTTPRATIFARPSATGTVIATFTNAAGCQATASSTITINPAPATSAIVGTTTACAGSTASYSVANTAGSTYAWTITGGTQASGTNTNSITVTWGAAGAGSVSVVETNAATCVGSAVTLPVTVGAQPVWYTDADNDNYPSSAATVTQCARPLNGKLASELTALTVDCNDNNPGINPGATEICWNGVDENCNGLRSEGCAPVVVNMATANNTVLPSFATGVAAQAYSFAGATTATYRFTIVNLQTLESQEVTSPTRFITIPLSMRNFNISYSVTAAAVIDGENVPYAGNTITVLSPIVPLVKLTP</sequence>
<organism evidence="4 5">
    <name type="scientific">Flavobacterium aureirubrum</name>
    <dbReference type="NCBI Taxonomy" id="3133147"/>
    <lineage>
        <taxon>Bacteria</taxon>
        <taxon>Pseudomonadati</taxon>
        <taxon>Bacteroidota</taxon>
        <taxon>Flavobacteriia</taxon>
        <taxon>Flavobacteriales</taxon>
        <taxon>Flavobacteriaceae</taxon>
        <taxon>Flavobacterium</taxon>
    </lineage>
</organism>
<keyword evidence="1" id="KW-1133">Transmembrane helix</keyword>
<gene>
    <name evidence="4" type="ORF">WFZ85_12705</name>
</gene>
<dbReference type="Proteomes" id="UP001460072">
    <property type="component" value="Unassembled WGS sequence"/>
</dbReference>
<feature type="domain" description="Immunoglobulin" evidence="3">
    <location>
        <begin position="2085"/>
        <end position="2178"/>
    </location>
</feature>
<evidence type="ECO:0000256" key="1">
    <source>
        <dbReference type="SAM" id="Phobius"/>
    </source>
</evidence>
<dbReference type="RefSeq" id="WP_342696675.1">
    <property type="nucleotide sequence ID" value="NZ_JBCGDO010000019.1"/>
</dbReference>
<feature type="domain" description="Immunoglobulin" evidence="3">
    <location>
        <begin position="1986"/>
        <end position="2077"/>
    </location>
</feature>
<dbReference type="InterPro" id="IPR003599">
    <property type="entry name" value="Ig_sub"/>
</dbReference>
<dbReference type="InterPro" id="IPR036179">
    <property type="entry name" value="Ig-like_dom_sf"/>
</dbReference>
<dbReference type="SUPFAM" id="SSF49265">
    <property type="entry name" value="Fibronectin type III"/>
    <property type="match status" value="1"/>
</dbReference>
<feature type="non-terminal residue" evidence="4">
    <location>
        <position position="3350"/>
    </location>
</feature>
<dbReference type="InterPro" id="IPR008964">
    <property type="entry name" value="Invasin/intimin_cell_adhesion"/>
</dbReference>
<dbReference type="Gene3D" id="2.60.40.10">
    <property type="entry name" value="Immunoglobulins"/>
    <property type="match status" value="4"/>
</dbReference>
<dbReference type="InterPro" id="IPR045474">
    <property type="entry name" value="GEVED"/>
</dbReference>
<evidence type="ECO:0000313" key="4">
    <source>
        <dbReference type="EMBL" id="MEM0543480.1"/>
    </source>
</evidence>
<dbReference type="InterPro" id="IPR013783">
    <property type="entry name" value="Ig-like_fold"/>
</dbReference>
<dbReference type="Pfam" id="PF11617">
    <property type="entry name" value="Cu-binding_MopE"/>
    <property type="match status" value="1"/>
</dbReference>
<evidence type="ECO:0000259" key="2">
    <source>
        <dbReference type="SMART" id="SM00060"/>
    </source>
</evidence>
<dbReference type="SMART" id="SM00409">
    <property type="entry name" value="IG"/>
    <property type="match status" value="3"/>
</dbReference>
<dbReference type="InterPro" id="IPR003961">
    <property type="entry name" value="FN3_dom"/>
</dbReference>
<feature type="domain" description="Fibronectin type-III" evidence="2">
    <location>
        <begin position="290"/>
        <end position="378"/>
    </location>
</feature>
<evidence type="ECO:0000259" key="3">
    <source>
        <dbReference type="SMART" id="SM00409"/>
    </source>
</evidence>
<dbReference type="EMBL" id="JBCGDO010000019">
    <property type="protein sequence ID" value="MEM0543480.1"/>
    <property type="molecule type" value="Genomic_DNA"/>
</dbReference>
<keyword evidence="1" id="KW-0812">Transmembrane</keyword>
<dbReference type="Pfam" id="PF19081">
    <property type="entry name" value="Ig_7"/>
    <property type="match status" value="1"/>
</dbReference>
<dbReference type="InterPro" id="IPR021655">
    <property type="entry name" value="Put_metal-bd"/>
</dbReference>
<dbReference type="Pfam" id="PF20009">
    <property type="entry name" value="GEVED"/>
    <property type="match status" value="1"/>
</dbReference>
<keyword evidence="5" id="KW-1185">Reference proteome</keyword>
<dbReference type="SUPFAM" id="SSF49299">
    <property type="entry name" value="PKD domain"/>
    <property type="match status" value="1"/>
</dbReference>
<dbReference type="SMART" id="SM00060">
    <property type="entry name" value="FN3"/>
    <property type="match status" value="1"/>
</dbReference>
<dbReference type="InterPro" id="IPR044023">
    <property type="entry name" value="Ig_7"/>
</dbReference>
<keyword evidence="1" id="KW-0472">Membrane</keyword>
<dbReference type="InterPro" id="IPR036116">
    <property type="entry name" value="FN3_sf"/>
</dbReference>